<organism evidence="1 2">
    <name type="scientific">Arabis nemorensis</name>
    <dbReference type="NCBI Taxonomy" id="586526"/>
    <lineage>
        <taxon>Eukaryota</taxon>
        <taxon>Viridiplantae</taxon>
        <taxon>Streptophyta</taxon>
        <taxon>Embryophyta</taxon>
        <taxon>Tracheophyta</taxon>
        <taxon>Spermatophyta</taxon>
        <taxon>Magnoliopsida</taxon>
        <taxon>eudicotyledons</taxon>
        <taxon>Gunneridae</taxon>
        <taxon>Pentapetalae</taxon>
        <taxon>rosids</taxon>
        <taxon>malvids</taxon>
        <taxon>Brassicales</taxon>
        <taxon>Brassicaceae</taxon>
        <taxon>Arabideae</taxon>
        <taxon>Arabis</taxon>
    </lineage>
</organism>
<sequence length="98" mass="11230">MPHRSFCCCGQQQKDLITREMRSRALLRGREYVGRQKAKGSVKDAWNSAVGEDCGDTTMEIMMKELDQSVETMVASLMTMVKSQSSQELNTWAHRVKW</sequence>
<gene>
    <name evidence="1" type="ORF">ANE_LOCUS21790</name>
</gene>
<dbReference type="AlphaFoldDB" id="A0A565CCL0"/>
<evidence type="ECO:0000313" key="1">
    <source>
        <dbReference type="EMBL" id="VVB11346.1"/>
    </source>
</evidence>
<protein>
    <submittedName>
        <fullName evidence="1">Uncharacterized protein</fullName>
    </submittedName>
</protein>
<reference evidence="1" key="1">
    <citation type="submission" date="2019-07" db="EMBL/GenBank/DDBJ databases">
        <authorList>
            <person name="Dittberner H."/>
        </authorList>
    </citation>
    <scope>NUCLEOTIDE SEQUENCE [LARGE SCALE GENOMIC DNA]</scope>
</reference>
<evidence type="ECO:0000313" key="2">
    <source>
        <dbReference type="Proteomes" id="UP000489600"/>
    </source>
</evidence>
<name>A0A565CCL0_9BRAS</name>
<dbReference type="EMBL" id="CABITT030000007">
    <property type="protein sequence ID" value="VVB11346.1"/>
    <property type="molecule type" value="Genomic_DNA"/>
</dbReference>
<keyword evidence="2" id="KW-1185">Reference proteome</keyword>
<accession>A0A565CCL0</accession>
<proteinExistence type="predicted"/>
<dbReference type="Proteomes" id="UP000489600">
    <property type="component" value="Unassembled WGS sequence"/>
</dbReference>
<comment type="caution">
    <text evidence="1">The sequence shown here is derived from an EMBL/GenBank/DDBJ whole genome shotgun (WGS) entry which is preliminary data.</text>
</comment>